<dbReference type="InterPro" id="IPR040466">
    <property type="entry name" value="NKAP"/>
</dbReference>
<dbReference type="EMBL" id="KN838589">
    <property type="protein sequence ID" value="KIK02706.1"/>
    <property type="molecule type" value="Genomic_DNA"/>
</dbReference>
<feature type="region of interest" description="Disordered" evidence="2">
    <location>
        <begin position="1"/>
        <end position="353"/>
    </location>
</feature>
<dbReference type="GO" id="GO:0003682">
    <property type="term" value="F:chromatin binding"/>
    <property type="evidence" value="ECO:0007669"/>
    <property type="project" value="InterPro"/>
</dbReference>
<dbReference type="HOGENOM" id="CLU_032439_5_2_1"/>
<reference evidence="4 5" key="1">
    <citation type="submission" date="2014-04" db="EMBL/GenBank/DDBJ databases">
        <authorList>
            <consortium name="DOE Joint Genome Institute"/>
            <person name="Kuo A."/>
            <person name="Kohler A."/>
            <person name="Nagy L.G."/>
            <person name="Floudas D."/>
            <person name="Copeland A."/>
            <person name="Barry K.W."/>
            <person name="Cichocki N."/>
            <person name="Veneault-Fourrey C."/>
            <person name="LaButti K."/>
            <person name="Lindquist E.A."/>
            <person name="Lipzen A."/>
            <person name="Lundell T."/>
            <person name="Morin E."/>
            <person name="Murat C."/>
            <person name="Sun H."/>
            <person name="Tunlid A."/>
            <person name="Henrissat B."/>
            <person name="Grigoriev I.V."/>
            <person name="Hibbett D.S."/>
            <person name="Martin F."/>
            <person name="Nordberg H.P."/>
            <person name="Cantor M.N."/>
            <person name="Hua S.X."/>
        </authorList>
    </citation>
    <scope>NUCLEOTIDE SEQUENCE [LARGE SCALE GENOMIC DNA]</scope>
    <source>
        <strain evidence="4 5">LaAM-08-1</strain>
    </source>
</reference>
<feature type="compositionally biased region" description="Basic residues" evidence="2">
    <location>
        <begin position="184"/>
        <end position="196"/>
    </location>
</feature>
<dbReference type="PANTHER" id="PTHR13087">
    <property type="entry name" value="NF-KAPPA B ACTIVATING PROTEIN"/>
    <property type="match status" value="1"/>
</dbReference>
<feature type="compositionally biased region" description="Basic residues" evidence="2">
    <location>
        <begin position="212"/>
        <end position="223"/>
    </location>
</feature>
<dbReference type="GO" id="GO:0010468">
    <property type="term" value="P:regulation of gene expression"/>
    <property type="evidence" value="ECO:0007669"/>
    <property type="project" value="TreeGrafter"/>
</dbReference>
<evidence type="ECO:0000313" key="4">
    <source>
        <dbReference type="EMBL" id="KIK02706.1"/>
    </source>
</evidence>
<evidence type="ECO:0000259" key="3">
    <source>
        <dbReference type="Pfam" id="PF06047"/>
    </source>
</evidence>
<dbReference type="GO" id="GO:0005634">
    <property type="term" value="C:nucleus"/>
    <property type="evidence" value="ECO:0007669"/>
    <property type="project" value="TreeGrafter"/>
</dbReference>
<dbReference type="OrthoDB" id="273141at2759"/>
<dbReference type="STRING" id="1095629.A0A0C9XCR8"/>
<gene>
    <name evidence="4" type="ORF">K443DRAFT_512764</name>
</gene>
<sequence length="467" mass="53724">MATIHPSRLGLVPQDPPQRRRRSPSPRRPRSRSRSPSYREKRERERDRDRDKDSQRRGRDERDKEKERYRDHSRGARGRDERNDSRGRENGRGGGESPRRNGPDGRRASPLYDDYRRPAPPVVEGQTPWRQPENMYPNRGGGRPYGAGSEGAGFLESRRAQREAMTVNVWPPSPKAPARDLSPKRKMSSKKSKRARPPSSSDETSLEEEERRRRKHKEKKRSRHDKERDKEKERRRRSPSPRRHRDDDDSDEDDQRKRRRRTRSRSKSAPQRATPSPTPEKDRSRSPTADDDDSDAWVERSPMAPPPVPASALGGKAPPTTATQANADQSDDDDEEEVGPKPLQQFGTGKRFDERAYGGALLRGEGSAMAAFLQEGTDSRIPRRGEIGLTSDEIAKYEDVGYVMSGSRHRRMNAVRMRKENQVISAEEKRGILKLQKEERERREAILREEFGELVNERLKAGDSKLK</sequence>
<dbReference type="Pfam" id="PF06047">
    <property type="entry name" value="Nkap_C"/>
    <property type="match status" value="1"/>
</dbReference>
<evidence type="ECO:0000256" key="1">
    <source>
        <dbReference type="ARBA" id="ARBA00009313"/>
    </source>
</evidence>
<organism evidence="4 5">
    <name type="scientific">Laccaria amethystina LaAM-08-1</name>
    <dbReference type="NCBI Taxonomy" id="1095629"/>
    <lineage>
        <taxon>Eukaryota</taxon>
        <taxon>Fungi</taxon>
        <taxon>Dikarya</taxon>
        <taxon>Basidiomycota</taxon>
        <taxon>Agaricomycotina</taxon>
        <taxon>Agaricomycetes</taxon>
        <taxon>Agaricomycetidae</taxon>
        <taxon>Agaricales</taxon>
        <taxon>Agaricineae</taxon>
        <taxon>Hydnangiaceae</taxon>
        <taxon>Laccaria</taxon>
    </lineage>
</organism>
<keyword evidence="5" id="KW-1185">Reference proteome</keyword>
<feature type="compositionally biased region" description="Basic and acidic residues" evidence="2">
    <location>
        <begin position="37"/>
        <end position="117"/>
    </location>
</feature>
<comment type="similarity">
    <text evidence="1">Belongs to the NKAP family.</text>
</comment>
<reference evidence="5" key="2">
    <citation type="submission" date="2015-01" db="EMBL/GenBank/DDBJ databases">
        <title>Evolutionary Origins and Diversification of the Mycorrhizal Mutualists.</title>
        <authorList>
            <consortium name="DOE Joint Genome Institute"/>
            <consortium name="Mycorrhizal Genomics Consortium"/>
            <person name="Kohler A."/>
            <person name="Kuo A."/>
            <person name="Nagy L.G."/>
            <person name="Floudas D."/>
            <person name="Copeland A."/>
            <person name="Barry K.W."/>
            <person name="Cichocki N."/>
            <person name="Veneault-Fourrey C."/>
            <person name="LaButti K."/>
            <person name="Lindquist E.A."/>
            <person name="Lipzen A."/>
            <person name="Lundell T."/>
            <person name="Morin E."/>
            <person name="Murat C."/>
            <person name="Riley R."/>
            <person name="Ohm R."/>
            <person name="Sun H."/>
            <person name="Tunlid A."/>
            <person name="Henrissat B."/>
            <person name="Grigoriev I.V."/>
            <person name="Hibbett D.S."/>
            <person name="Martin F."/>
        </authorList>
    </citation>
    <scope>NUCLEOTIDE SEQUENCE [LARGE SCALE GENOMIC DNA]</scope>
    <source>
        <strain evidence="5">LaAM-08-1</strain>
    </source>
</reference>
<feature type="compositionally biased region" description="Basic residues" evidence="2">
    <location>
        <begin position="19"/>
        <end position="33"/>
    </location>
</feature>
<dbReference type="InterPro" id="IPR009269">
    <property type="entry name" value="NKAP_C"/>
</dbReference>
<dbReference type="Proteomes" id="UP000054477">
    <property type="component" value="Unassembled WGS sequence"/>
</dbReference>
<feature type="compositionally biased region" description="Gly residues" evidence="2">
    <location>
        <begin position="139"/>
        <end position="151"/>
    </location>
</feature>
<evidence type="ECO:0000313" key="5">
    <source>
        <dbReference type="Proteomes" id="UP000054477"/>
    </source>
</evidence>
<feature type="compositionally biased region" description="Basic residues" evidence="2">
    <location>
        <begin position="233"/>
        <end position="243"/>
    </location>
</feature>
<dbReference type="PANTHER" id="PTHR13087:SF0">
    <property type="entry name" value="NFKB ACTIVATING PROTEIN LIKE"/>
    <property type="match status" value="1"/>
</dbReference>
<dbReference type="AlphaFoldDB" id="A0A0C9XCR8"/>
<feature type="compositionally biased region" description="Basic residues" evidence="2">
    <location>
        <begin position="257"/>
        <end position="266"/>
    </location>
</feature>
<protein>
    <recommendedName>
        <fullName evidence="3">NF-kappa-B-activating protein C-terminal domain-containing protein</fullName>
    </recommendedName>
</protein>
<feature type="domain" description="NF-kappa-B-activating protein C-terminal" evidence="3">
    <location>
        <begin position="355"/>
        <end position="456"/>
    </location>
</feature>
<evidence type="ECO:0000256" key="2">
    <source>
        <dbReference type="SAM" id="MobiDB-lite"/>
    </source>
</evidence>
<accession>A0A0C9XCR8</accession>
<name>A0A0C9XCR8_9AGAR</name>
<proteinExistence type="inferred from homology"/>